<dbReference type="InterPro" id="IPR036291">
    <property type="entry name" value="NAD(P)-bd_dom_sf"/>
</dbReference>
<dbReference type="Gene3D" id="3.90.25.10">
    <property type="entry name" value="UDP-galactose 4-epimerase, domain 1"/>
    <property type="match status" value="1"/>
</dbReference>
<accession>A0A2T0UUS5</accession>
<sequence>MIEALASGTFTHEEIAALKRDFADAYRDAPVLITGADGFLGSHLTDALVELGADVHITVRPKAHRQLHHLEHQRGRLTLHWCDLTDRLAVDQAVRALTNAERPVYVFNFAAFSHVGYSWHLPQAVFNANVSATLNLLQSLVDHRIELACFDQVGTSEEYGNAHGLHHGDDLDEVVFTETSPLDPQSIYGTSKVAQDFLARNFHAAYGLPVIVVRMFNHFGPRQSLEFITGEIIRQASQSERIVLGDLRPRRDFTFFVDGIRAHLALAAHGKAGEVYTYGNGRSITMKDWAQLIIDLGEQAGHWSARTLLSDTDRFRPGDSEVLALRVDATKVRDAVGWEPTVTWEAGLRRTIDYVNNARIPH</sequence>
<dbReference type="PANTHER" id="PTHR43000">
    <property type="entry name" value="DTDP-D-GLUCOSE 4,6-DEHYDRATASE-RELATED"/>
    <property type="match status" value="1"/>
</dbReference>
<dbReference type="RefSeq" id="WP_106361788.1">
    <property type="nucleotide sequence ID" value="NZ_PVTJ01000001.1"/>
</dbReference>
<gene>
    <name evidence="2" type="ORF">B0I28_1013</name>
</gene>
<dbReference type="Proteomes" id="UP000238176">
    <property type="component" value="Unassembled WGS sequence"/>
</dbReference>
<comment type="caution">
    <text evidence="2">The sequence shown here is derived from an EMBL/GenBank/DDBJ whole genome shotgun (WGS) entry which is preliminary data.</text>
</comment>
<dbReference type="AlphaFoldDB" id="A0A2T0UUS5"/>
<protein>
    <submittedName>
        <fullName evidence="2">dTDP-glucose 4,6-dehydratase</fullName>
    </submittedName>
</protein>
<feature type="domain" description="NAD(P)-binding" evidence="1">
    <location>
        <begin position="32"/>
        <end position="351"/>
    </location>
</feature>
<organism evidence="2 3">
    <name type="scientific">Glycomyces artemisiae</name>
    <dbReference type="NCBI Taxonomy" id="1076443"/>
    <lineage>
        <taxon>Bacteria</taxon>
        <taxon>Bacillati</taxon>
        <taxon>Actinomycetota</taxon>
        <taxon>Actinomycetes</taxon>
        <taxon>Glycomycetales</taxon>
        <taxon>Glycomycetaceae</taxon>
        <taxon>Glycomyces</taxon>
    </lineage>
</organism>
<dbReference type="Pfam" id="PF16363">
    <property type="entry name" value="GDP_Man_Dehyd"/>
    <property type="match status" value="1"/>
</dbReference>
<dbReference type="InterPro" id="IPR016040">
    <property type="entry name" value="NAD(P)-bd_dom"/>
</dbReference>
<proteinExistence type="predicted"/>
<dbReference type="OrthoDB" id="9801785at2"/>
<dbReference type="EMBL" id="PVTJ01000001">
    <property type="protein sequence ID" value="PRY61681.1"/>
    <property type="molecule type" value="Genomic_DNA"/>
</dbReference>
<name>A0A2T0UUS5_9ACTN</name>
<dbReference type="Gene3D" id="3.40.50.720">
    <property type="entry name" value="NAD(P)-binding Rossmann-like Domain"/>
    <property type="match status" value="1"/>
</dbReference>
<reference evidence="2 3" key="1">
    <citation type="submission" date="2018-03" db="EMBL/GenBank/DDBJ databases">
        <title>Genomic Encyclopedia of Type Strains, Phase III (KMG-III): the genomes of soil and plant-associated and newly described type strains.</title>
        <authorList>
            <person name="Whitman W."/>
        </authorList>
    </citation>
    <scope>NUCLEOTIDE SEQUENCE [LARGE SCALE GENOMIC DNA]</scope>
    <source>
        <strain evidence="2 3">CGMCC 4.7067</strain>
    </source>
</reference>
<evidence type="ECO:0000313" key="3">
    <source>
        <dbReference type="Proteomes" id="UP000238176"/>
    </source>
</evidence>
<keyword evidence="3" id="KW-1185">Reference proteome</keyword>
<evidence type="ECO:0000313" key="2">
    <source>
        <dbReference type="EMBL" id="PRY61681.1"/>
    </source>
</evidence>
<evidence type="ECO:0000259" key="1">
    <source>
        <dbReference type="Pfam" id="PF16363"/>
    </source>
</evidence>
<dbReference type="SUPFAM" id="SSF51735">
    <property type="entry name" value="NAD(P)-binding Rossmann-fold domains"/>
    <property type="match status" value="1"/>
</dbReference>